<dbReference type="InterPro" id="IPR002035">
    <property type="entry name" value="VWF_A"/>
</dbReference>
<feature type="transmembrane region" description="Helical" evidence="1">
    <location>
        <begin position="12"/>
        <end position="38"/>
    </location>
</feature>
<protein>
    <recommendedName>
        <fullName evidence="2">VWFA domain-containing protein</fullName>
    </recommendedName>
</protein>
<dbReference type="KEGG" id="cdo:CDOO_07155"/>
<dbReference type="PROSITE" id="PS50234">
    <property type="entry name" value="VWFA"/>
    <property type="match status" value="1"/>
</dbReference>
<keyword evidence="1" id="KW-0812">Transmembrane</keyword>
<dbReference type="STRING" id="558173.CDOO_07155"/>
<dbReference type="Pfam" id="PF00092">
    <property type="entry name" value="VWA"/>
    <property type="match status" value="1"/>
</dbReference>
<keyword evidence="1" id="KW-1133">Transmembrane helix</keyword>
<dbReference type="Gene3D" id="3.40.50.410">
    <property type="entry name" value="von Willebrand factor, type A domain"/>
    <property type="match status" value="1"/>
</dbReference>
<dbReference type="SMART" id="SM00327">
    <property type="entry name" value="VWA"/>
    <property type="match status" value="1"/>
</dbReference>
<evidence type="ECO:0000259" key="2">
    <source>
        <dbReference type="PROSITE" id="PS50234"/>
    </source>
</evidence>
<accession>A0A097IG24</accession>
<name>A0A097IG24_9CORY</name>
<keyword evidence="4" id="KW-1185">Reference proteome</keyword>
<reference evidence="3 4" key="1">
    <citation type="submission" date="2013-09" db="EMBL/GenBank/DDBJ databases">
        <title>Complete genome sequence of Corynebacterium doosanense CAU 212(T) (=DSM 45436(T)), isolated from activated sludge.</title>
        <authorList>
            <person name="Schaffert L."/>
            <person name="Albersmeier A."/>
            <person name="Kalinowski J."/>
            <person name="Ruckert C."/>
        </authorList>
    </citation>
    <scope>NUCLEOTIDE SEQUENCE [LARGE SCALE GENOMIC DNA]</scope>
    <source>
        <strain evidence="3 4">CAU 212</strain>
    </source>
</reference>
<dbReference type="AlphaFoldDB" id="A0A097IG24"/>
<gene>
    <name evidence="3" type="ORF">CDOO_07155</name>
</gene>
<dbReference type="OrthoDB" id="4427980at2"/>
<evidence type="ECO:0000313" key="3">
    <source>
        <dbReference type="EMBL" id="AIT61052.1"/>
    </source>
</evidence>
<evidence type="ECO:0000313" key="4">
    <source>
        <dbReference type="Proteomes" id="UP000029914"/>
    </source>
</evidence>
<dbReference type="eggNOG" id="COG2304">
    <property type="taxonomic scope" value="Bacteria"/>
</dbReference>
<proteinExistence type="predicted"/>
<feature type="domain" description="VWFA" evidence="2">
    <location>
        <begin position="255"/>
        <end position="396"/>
    </location>
</feature>
<evidence type="ECO:0000256" key="1">
    <source>
        <dbReference type="SAM" id="Phobius"/>
    </source>
</evidence>
<dbReference type="Proteomes" id="UP000029914">
    <property type="component" value="Chromosome"/>
</dbReference>
<dbReference type="SUPFAM" id="SSF53300">
    <property type="entry name" value="vWA-like"/>
    <property type="match status" value="1"/>
</dbReference>
<organism evidence="3 4">
    <name type="scientific">Corynebacterium doosanense CAU 212 = DSM 45436</name>
    <dbReference type="NCBI Taxonomy" id="558173"/>
    <lineage>
        <taxon>Bacteria</taxon>
        <taxon>Bacillati</taxon>
        <taxon>Actinomycetota</taxon>
        <taxon>Actinomycetes</taxon>
        <taxon>Mycobacteriales</taxon>
        <taxon>Corynebacteriaceae</taxon>
        <taxon>Corynebacterium</taxon>
    </lineage>
</organism>
<keyword evidence="1" id="KW-0472">Membrane</keyword>
<dbReference type="RefSeq" id="WP_018021616.1">
    <property type="nucleotide sequence ID" value="NZ_AQUX01000003.1"/>
</dbReference>
<dbReference type="EMBL" id="CP006764">
    <property type="protein sequence ID" value="AIT61052.1"/>
    <property type="molecule type" value="Genomic_DNA"/>
</dbReference>
<sequence length="430" mass="43784">MGRHSSSTPSTSAGVNPVLALTAVLVLLALILVGVWWWTPRGGEQPPATAAGEDCTLVPVAATDPELGRLLASQWDGGETKDCINVEFVDSVDQAAVLVAPQSPETDRLVSDSGRSLDGAATPVASTAVGLAGQSTVNPAELDPATVSFPVSEQPEASALVADALGVTGPLKDNPGSLWTATAEDRVPEGSQFSRIDDTELVYYAHPLAATGDVSEQQTAAAAEITQWARSVYDGPEASPTVDADDPGATGPAANVLFLLDTSQAMAPFYDASAHAIGSASLDATGAGSQVGLWNYSSPQNPGVTQGWRTNITYTSAGADLDAAVQRFGLGGEPQTRSSLLAALGNAADQAAATGSRANVVLVTTGTREDLSDEQFRSALAGIDRRNVSLSVVHVGPGQPDAVIEQEADSFTAAPDATAVDGAVRAAAGL</sequence>
<dbReference type="InterPro" id="IPR036465">
    <property type="entry name" value="vWFA_dom_sf"/>
</dbReference>
<dbReference type="CDD" id="cd00198">
    <property type="entry name" value="vWFA"/>
    <property type="match status" value="1"/>
</dbReference>
<dbReference type="HOGENOM" id="CLU_554038_0_0_11"/>